<dbReference type="PANTHER" id="PTHR11439:SF467">
    <property type="entry name" value="INTEGRASE CATALYTIC DOMAIN-CONTAINING PROTEIN"/>
    <property type="match status" value="1"/>
</dbReference>
<dbReference type="Pfam" id="PF14223">
    <property type="entry name" value="Retrotran_gag_2"/>
    <property type="match status" value="1"/>
</dbReference>
<feature type="region of interest" description="Disordered" evidence="3">
    <location>
        <begin position="90"/>
        <end position="119"/>
    </location>
</feature>
<dbReference type="Gene3D" id="3.30.420.10">
    <property type="entry name" value="Ribonuclease H-like superfamily/Ribonuclease H"/>
    <property type="match status" value="1"/>
</dbReference>
<dbReference type="InterPro" id="IPR054722">
    <property type="entry name" value="PolX-like_BBD"/>
</dbReference>
<comment type="caution">
    <text evidence="6">The sequence shown here is derived from an EMBL/GenBank/DDBJ whole genome shotgun (WGS) entry which is preliminary data.</text>
</comment>
<evidence type="ECO:0000256" key="3">
    <source>
        <dbReference type="SAM" id="MobiDB-lite"/>
    </source>
</evidence>
<keyword evidence="1" id="KW-0378">Hydrolase</keyword>
<dbReference type="SUPFAM" id="SSF56672">
    <property type="entry name" value="DNA/RNA polymerases"/>
    <property type="match status" value="1"/>
</dbReference>
<dbReference type="Proteomes" id="UP000288805">
    <property type="component" value="Unassembled WGS sequence"/>
</dbReference>
<dbReference type="InterPro" id="IPR036397">
    <property type="entry name" value="RNaseH_sf"/>
</dbReference>
<dbReference type="PANTHER" id="PTHR11439">
    <property type="entry name" value="GAG-POL-RELATED RETROTRANSPOSON"/>
    <property type="match status" value="1"/>
</dbReference>
<proteinExistence type="predicted"/>
<dbReference type="InterPro" id="IPR001584">
    <property type="entry name" value="Integrase_cat-core"/>
</dbReference>
<feature type="domain" description="CCHC-type" evidence="4">
    <location>
        <begin position="126"/>
        <end position="139"/>
    </location>
</feature>
<dbReference type="EMBL" id="QGNW01000119">
    <property type="protein sequence ID" value="RVW94683.1"/>
    <property type="molecule type" value="Genomic_DNA"/>
</dbReference>
<dbReference type="InterPro" id="IPR001878">
    <property type="entry name" value="Znf_CCHC"/>
</dbReference>
<evidence type="ECO:0000256" key="1">
    <source>
        <dbReference type="ARBA" id="ARBA00022750"/>
    </source>
</evidence>
<evidence type="ECO:0000313" key="7">
    <source>
        <dbReference type="Proteomes" id="UP000288805"/>
    </source>
</evidence>
<dbReference type="CDD" id="cd09272">
    <property type="entry name" value="RNase_HI_RT_Ty1"/>
    <property type="match status" value="1"/>
</dbReference>
<dbReference type="Pfam" id="PF07727">
    <property type="entry name" value="RVT_2"/>
    <property type="match status" value="2"/>
</dbReference>
<protein>
    <submittedName>
        <fullName evidence="6">Retrovirus-related Pol polyprotein from transposon TNT 1-94</fullName>
    </submittedName>
</protein>
<dbReference type="InterPro" id="IPR043502">
    <property type="entry name" value="DNA/RNA_pol_sf"/>
</dbReference>
<keyword evidence="1" id="KW-0064">Aspartyl protease</keyword>
<accession>A0A438ID73</accession>
<dbReference type="GO" id="GO:0015074">
    <property type="term" value="P:DNA integration"/>
    <property type="evidence" value="ECO:0007669"/>
    <property type="project" value="InterPro"/>
</dbReference>
<dbReference type="GO" id="GO:0003676">
    <property type="term" value="F:nucleic acid binding"/>
    <property type="evidence" value="ECO:0007669"/>
    <property type="project" value="InterPro"/>
</dbReference>
<name>A0A438ID73_VITVI</name>
<dbReference type="PROSITE" id="PS50994">
    <property type="entry name" value="INTEGRASE"/>
    <property type="match status" value="1"/>
</dbReference>
<dbReference type="Pfam" id="PF22936">
    <property type="entry name" value="Pol_BBD"/>
    <property type="match status" value="1"/>
</dbReference>
<dbReference type="SUPFAM" id="SSF53098">
    <property type="entry name" value="Ribonuclease H-like"/>
    <property type="match status" value="1"/>
</dbReference>
<dbReference type="GO" id="GO:0004190">
    <property type="term" value="F:aspartic-type endopeptidase activity"/>
    <property type="evidence" value="ECO:0007669"/>
    <property type="project" value="UniProtKB-KW"/>
</dbReference>
<dbReference type="InterPro" id="IPR013103">
    <property type="entry name" value="RVT_2"/>
</dbReference>
<organism evidence="6 7">
    <name type="scientific">Vitis vinifera</name>
    <name type="common">Grape</name>
    <dbReference type="NCBI Taxonomy" id="29760"/>
    <lineage>
        <taxon>Eukaryota</taxon>
        <taxon>Viridiplantae</taxon>
        <taxon>Streptophyta</taxon>
        <taxon>Embryophyta</taxon>
        <taxon>Tracheophyta</taxon>
        <taxon>Spermatophyta</taxon>
        <taxon>Magnoliopsida</taxon>
        <taxon>eudicotyledons</taxon>
        <taxon>Gunneridae</taxon>
        <taxon>Pentapetalae</taxon>
        <taxon>rosids</taxon>
        <taxon>Vitales</taxon>
        <taxon>Vitaceae</taxon>
        <taxon>Viteae</taxon>
        <taxon>Vitis</taxon>
    </lineage>
</organism>
<reference evidence="6 7" key="1">
    <citation type="journal article" date="2018" name="PLoS Genet.">
        <title>Population sequencing reveals clonal diversity and ancestral inbreeding in the grapevine cultivar Chardonnay.</title>
        <authorList>
            <person name="Roach M.J."/>
            <person name="Johnson D.L."/>
            <person name="Bohlmann J."/>
            <person name="van Vuuren H.J."/>
            <person name="Jones S.J."/>
            <person name="Pretorius I.S."/>
            <person name="Schmidt S.A."/>
            <person name="Borneman A.R."/>
        </authorList>
    </citation>
    <scope>NUCLEOTIDE SEQUENCE [LARGE SCALE GENOMIC DNA]</scope>
    <source>
        <strain evidence="7">cv. Chardonnay</strain>
        <tissue evidence="6">Leaf</tissue>
    </source>
</reference>
<dbReference type="PROSITE" id="PS50158">
    <property type="entry name" value="ZF_CCHC"/>
    <property type="match status" value="1"/>
</dbReference>
<keyword evidence="1" id="KW-0645">Protease</keyword>
<feature type="compositionally biased region" description="Basic residues" evidence="3">
    <location>
        <begin position="97"/>
        <end position="108"/>
    </location>
</feature>
<evidence type="ECO:0000259" key="5">
    <source>
        <dbReference type="PROSITE" id="PS50994"/>
    </source>
</evidence>
<sequence>MITMKYDGHSGVREHIMKMSDMAYQLKGMDMAISEGFLVHFIMTSLPSQFGHFKINYNTQKDKWKMSELIAMCVQEEKRLKVEKPDMAHLTIGPNKKSFKKGKGKKNKQGNDVSHNGQKDENKIQCHFCHKKGHKRRDCSGFKAWLEKKGKTQCLMSYESYLVDIPPNSSWIDTGASIHITNSLQGYLTSKRLSKRERTITLGNETEVEIEAIGTLRLILDTGFIMDLVDTVYVPIFTKNLISVPRLDSYGYELKFGNKGVSLFYNSCLVGSGTLREHGIIANYTMLGTPEQNGVAERRNRTLIDMVRSMMSNSTLPEFFWGEALKIVVHILNRVPSKAVPKTPYELWGPKIVETRHAVFLENEYFSGRTELKKLTSNEVSTPMMEYGVTQEVSCNENENVLTTEVSLRRSQREKRHAISNDYEVYLNECDYDVGLESDPTSYDQAINSENSTLWLYAMEEELKSMKDNEVWDLVELPKGIKTIGCKWIFKTKHDSKGNVERYKARLVAKGYTQKEGIDDKETFSPVSKKDSLRIVMTLVVPFDLELHQMDVKTAFLNGDLHEEVYMDQPEGFQDKGKAHMNLVDQCIYLKISGNKICIIVLYVDDMLLASNNMGMILETKQFLSKNFDMKDLGEASYVIGIEIHRDRSRRLLGLSQKNYIEKVLKRFNMQNCSSSVAPVVKGDIFCELQCPKNDLEKKQMNKIPYASAVGSIMYAQVCTRPDIAYVVGMLGRYQSNPGIDHWKAVKKVLRYLQGTKDYMLTYRRTDNLKIIGYSDSDYVGCKDTRKSTSGYIFMLSNGPISWKSHKQSLIASSTMEAEYVACYEATCHAIWLRNFVSRLHVIDSIMRPLRIYCDNSAAVRFSKNNKTTGGSKHIDIKYLVVREKVQNGVVSIEHIKNTLMLADPLIKGFPPKLFMDYVARMGLVASLLILD</sequence>
<keyword evidence="2" id="KW-0863">Zinc-finger</keyword>
<keyword evidence="2" id="KW-0862">Zinc</keyword>
<dbReference type="GO" id="GO:0008270">
    <property type="term" value="F:zinc ion binding"/>
    <property type="evidence" value="ECO:0007669"/>
    <property type="project" value="UniProtKB-KW"/>
</dbReference>
<gene>
    <name evidence="6" type="primary">POLX_2157</name>
    <name evidence="6" type="ORF">CK203_029847</name>
</gene>
<evidence type="ECO:0000256" key="2">
    <source>
        <dbReference type="PROSITE-ProRule" id="PRU00047"/>
    </source>
</evidence>
<keyword evidence="2" id="KW-0479">Metal-binding</keyword>
<dbReference type="AlphaFoldDB" id="A0A438ID73"/>
<dbReference type="InterPro" id="IPR012337">
    <property type="entry name" value="RNaseH-like_sf"/>
</dbReference>
<evidence type="ECO:0000313" key="6">
    <source>
        <dbReference type="EMBL" id="RVW94683.1"/>
    </source>
</evidence>
<evidence type="ECO:0000259" key="4">
    <source>
        <dbReference type="PROSITE" id="PS50158"/>
    </source>
</evidence>
<feature type="domain" description="Integrase catalytic" evidence="5">
    <location>
        <begin position="275"/>
        <end position="352"/>
    </location>
</feature>